<dbReference type="Pfam" id="PF13155">
    <property type="entry name" value="Toprim_2"/>
    <property type="match status" value="1"/>
</dbReference>
<evidence type="ECO:0000313" key="2">
    <source>
        <dbReference type="Proteomes" id="UP000189670"/>
    </source>
</evidence>
<name>A0A1V1PB92_9BACT</name>
<organism evidence="1 2">
    <name type="scientific">Candidatus Magnetoglobus multicellularis str. Araruama</name>
    <dbReference type="NCBI Taxonomy" id="890399"/>
    <lineage>
        <taxon>Bacteria</taxon>
        <taxon>Pseudomonadati</taxon>
        <taxon>Thermodesulfobacteriota</taxon>
        <taxon>Desulfobacteria</taxon>
        <taxon>Desulfobacterales</taxon>
        <taxon>Desulfobacteraceae</taxon>
        <taxon>Candidatus Magnetoglobus</taxon>
    </lineage>
</organism>
<gene>
    <name evidence="1" type="ORF">OMM_07689</name>
</gene>
<dbReference type="Gene3D" id="3.40.1360.10">
    <property type="match status" value="1"/>
</dbReference>
<dbReference type="Proteomes" id="UP000189670">
    <property type="component" value="Unassembled WGS sequence"/>
</dbReference>
<evidence type="ECO:0008006" key="3">
    <source>
        <dbReference type="Google" id="ProtNLM"/>
    </source>
</evidence>
<protein>
    <recommendedName>
        <fullName evidence="3">Toprim domain-containing protein</fullName>
    </recommendedName>
</protein>
<comment type="caution">
    <text evidence="1">The sequence shown here is derived from an EMBL/GenBank/DDBJ whole genome shotgun (WGS) entry which is preliminary data.</text>
</comment>
<accession>A0A1V1PB92</accession>
<proteinExistence type="predicted"/>
<sequence length="75" mass="8662">MKQLDLAPIGAESPNPAWLSHLVNRNMKIFCGFDADETGDRAAKIMLRQYPQIKRLRPDKHDWNEELKSIKAKSK</sequence>
<dbReference type="EMBL" id="ATBP01000179">
    <property type="protein sequence ID" value="ETR72147.1"/>
    <property type="molecule type" value="Genomic_DNA"/>
</dbReference>
<dbReference type="AlphaFoldDB" id="A0A1V1PB92"/>
<evidence type="ECO:0000313" key="1">
    <source>
        <dbReference type="EMBL" id="ETR72147.1"/>
    </source>
</evidence>
<reference evidence="2" key="1">
    <citation type="submission" date="2012-11" db="EMBL/GenBank/DDBJ databases">
        <authorList>
            <person name="Lucero-Rivera Y.E."/>
            <person name="Tovar-Ramirez D."/>
        </authorList>
    </citation>
    <scope>NUCLEOTIDE SEQUENCE [LARGE SCALE GENOMIC DNA]</scope>
    <source>
        <strain evidence="2">Araruama</strain>
    </source>
</reference>